<dbReference type="KEGG" id="slom:PXH66_01440"/>
<evidence type="ECO:0000313" key="1">
    <source>
        <dbReference type="EMBL" id="WED65511.1"/>
    </source>
</evidence>
<keyword evidence="2" id="KW-1185">Reference proteome</keyword>
<sequence length="132" mass="14451">MSHIIEIDQLLIEIASPLSKEADTILDLRAAASAQPHPGRCVMCYFKLLAAAPSVAVPRLTSLRRWLEARIEIAATRDSGDVLETMPLDLSTATDLESCCQRTINTILEDRDYRAGAPAVALQFRFRPATAA</sequence>
<dbReference type="RefSeq" id="WP_330928717.1">
    <property type="nucleotide sequence ID" value="NZ_CP119075.1"/>
</dbReference>
<accession>A0AAF0CP31</accession>
<dbReference type="AlphaFoldDB" id="A0AAF0CP31"/>
<protein>
    <submittedName>
        <fullName evidence="1">Uncharacterized protein</fullName>
    </submittedName>
</protein>
<name>A0AAF0CP31_9BACT</name>
<organism evidence="1 2">
    <name type="scientific">Synoicihabitans lomoniglobus</name>
    <dbReference type="NCBI Taxonomy" id="2909285"/>
    <lineage>
        <taxon>Bacteria</taxon>
        <taxon>Pseudomonadati</taxon>
        <taxon>Verrucomicrobiota</taxon>
        <taxon>Opitutia</taxon>
        <taxon>Opitutales</taxon>
        <taxon>Opitutaceae</taxon>
        <taxon>Synoicihabitans</taxon>
    </lineage>
</organism>
<dbReference type="Proteomes" id="UP001218638">
    <property type="component" value="Chromosome"/>
</dbReference>
<proteinExistence type="predicted"/>
<evidence type="ECO:0000313" key="2">
    <source>
        <dbReference type="Proteomes" id="UP001218638"/>
    </source>
</evidence>
<gene>
    <name evidence="1" type="ORF">PXH66_01440</name>
</gene>
<reference evidence="1" key="1">
    <citation type="submission" date="2023-03" db="EMBL/GenBank/DDBJ databases">
        <title>Lomoglobus Profundus gen. nov., sp. nov., a novel member of the phylum Verrucomicrobia, isolated from deep-marine sediment of South China Sea.</title>
        <authorList>
            <person name="Ahmad T."/>
            <person name="Ishaq S.E."/>
            <person name="Wang F."/>
        </authorList>
    </citation>
    <scope>NUCLEOTIDE SEQUENCE</scope>
    <source>
        <strain evidence="1">LMO-M01</strain>
    </source>
</reference>
<dbReference type="EMBL" id="CP119075">
    <property type="protein sequence ID" value="WED65511.1"/>
    <property type="molecule type" value="Genomic_DNA"/>
</dbReference>